<keyword evidence="5" id="KW-1185">Reference proteome</keyword>
<dbReference type="InterPro" id="IPR000182">
    <property type="entry name" value="GNAT_dom"/>
</dbReference>
<dbReference type="Pfam" id="PF00583">
    <property type="entry name" value="Acetyltransf_1"/>
    <property type="match status" value="1"/>
</dbReference>
<gene>
    <name evidence="4" type="ORF">KTO63_15885</name>
</gene>
<name>A0A9E2SEL1_9BACT</name>
<feature type="domain" description="N-acetyltransferase" evidence="3">
    <location>
        <begin position="1"/>
        <end position="152"/>
    </location>
</feature>
<organism evidence="4 5">
    <name type="scientific">Pinibacter aurantiacus</name>
    <dbReference type="NCBI Taxonomy" id="2851599"/>
    <lineage>
        <taxon>Bacteria</taxon>
        <taxon>Pseudomonadati</taxon>
        <taxon>Bacteroidota</taxon>
        <taxon>Chitinophagia</taxon>
        <taxon>Chitinophagales</taxon>
        <taxon>Chitinophagaceae</taxon>
        <taxon>Pinibacter</taxon>
    </lineage>
</organism>
<sequence length="161" mass="18553">MIIRQFDKHDFAAVKEIYQQGIDTREATFETIAPNWENWDVKFLKDCRIVALDDNAIVGWAALSAASSRAVYVGVCEVSVYVRHDKWGKGVGKKLLQELVSLSEENNVWTLQASIFPENLASRKLHAYAGFREVGYREKIGKMDDLWRNTILVERRSRMIM</sequence>
<protein>
    <submittedName>
        <fullName evidence="4">GNAT family N-acetyltransferase</fullName>
    </submittedName>
</protein>
<dbReference type="PANTHER" id="PTHR43072">
    <property type="entry name" value="N-ACETYLTRANSFERASE"/>
    <property type="match status" value="1"/>
</dbReference>
<dbReference type="CDD" id="cd04301">
    <property type="entry name" value="NAT_SF"/>
    <property type="match status" value="1"/>
</dbReference>
<reference evidence="4" key="1">
    <citation type="submission" date="2021-06" db="EMBL/GenBank/DDBJ databases">
        <authorList>
            <person name="Huq M.A."/>
        </authorList>
    </citation>
    <scope>NUCLEOTIDE SEQUENCE</scope>
    <source>
        <strain evidence="4">MAH-26</strain>
    </source>
</reference>
<evidence type="ECO:0000256" key="1">
    <source>
        <dbReference type="ARBA" id="ARBA00022679"/>
    </source>
</evidence>
<evidence type="ECO:0000313" key="4">
    <source>
        <dbReference type="EMBL" id="MBV4358645.1"/>
    </source>
</evidence>
<evidence type="ECO:0000259" key="3">
    <source>
        <dbReference type="PROSITE" id="PS51186"/>
    </source>
</evidence>
<dbReference type="Proteomes" id="UP000812270">
    <property type="component" value="Unassembled WGS sequence"/>
</dbReference>
<keyword evidence="2" id="KW-0012">Acyltransferase</keyword>
<evidence type="ECO:0000256" key="2">
    <source>
        <dbReference type="ARBA" id="ARBA00023315"/>
    </source>
</evidence>
<dbReference type="GO" id="GO:0016747">
    <property type="term" value="F:acyltransferase activity, transferring groups other than amino-acyl groups"/>
    <property type="evidence" value="ECO:0007669"/>
    <property type="project" value="InterPro"/>
</dbReference>
<dbReference type="PROSITE" id="PS51186">
    <property type="entry name" value="GNAT"/>
    <property type="match status" value="1"/>
</dbReference>
<dbReference type="EMBL" id="JAHSPG010000012">
    <property type="protein sequence ID" value="MBV4358645.1"/>
    <property type="molecule type" value="Genomic_DNA"/>
</dbReference>
<evidence type="ECO:0000313" key="5">
    <source>
        <dbReference type="Proteomes" id="UP000812270"/>
    </source>
</evidence>
<accession>A0A9E2SEL1</accession>
<dbReference type="AlphaFoldDB" id="A0A9E2SEL1"/>
<dbReference type="PANTHER" id="PTHR43072:SF23">
    <property type="entry name" value="UPF0039 PROTEIN C11D3.02C"/>
    <property type="match status" value="1"/>
</dbReference>
<proteinExistence type="predicted"/>
<dbReference type="RefSeq" id="WP_217792353.1">
    <property type="nucleotide sequence ID" value="NZ_JAHSPG010000012.1"/>
</dbReference>
<keyword evidence="1" id="KW-0808">Transferase</keyword>
<comment type="caution">
    <text evidence="4">The sequence shown here is derived from an EMBL/GenBank/DDBJ whole genome shotgun (WGS) entry which is preliminary data.</text>
</comment>